<keyword evidence="6" id="KW-1185">Reference proteome</keyword>
<comment type="similarity">
    <text evidence="2">Belongs to the NADH:flavin oxidoreductase/NADH oxidase family.</text>
</comment>
<evidence type="ECO:0000256" key="1">
    <source>
        <dbReference type="ARBA" id="ARBA00001917"/>
    </source>
</evidence>
<evidence type="ECO:0000259" key="4">
    <source>
        <dbReference type="Pfam" id="PF00724"/>
    </source>
</evidence>
<dbReference type="InterPro" id="IPR045247">
    <property type="entry name" value="Oye-like"/>
</dbReference>
<dbReference type="InterPro" id="IPR013785">
    <property type="entry name" value="Aldolase_TIM"/>
</dbReference>
<accession>A0A8H7VSF3</accession>
<dbReference type="SUPFAM" id="SSF51395">
    <property type="entry name" value="FMN-linked oxidoreductases"/>
    <property type="match status" value="1"/>
</dbReference>
<dbReference type="InterPro" id="IPR001155">
    <property type="entry name" value="OxRdtase_FMN_N"/>
</dbReference>
<dbReference type="PANTHER" id="PTHR22893">
    <property type="entry name" value="NADH OXIDOREDUCTASE-RELATED"/>
    <property type="match status" value="1"/>
</dbReference>
<dbReference type="FunFam" id="3.20.20.70:FF:000059">
    <property type="entry name" value="N-ethylmaleimide reductase, FMN-linked"/>
    <property type="match status" value="1"/>
</dbReference>
<organism evidence="5 6">
    <name type="scientific">Circinella minor</name>
    <dbReference type="NCBI Taxonomy" id="1195481"/>
    <lineage>
        <taxon>Eukaryota</taxon>
        <taxon>Fungi</taxon>
        <taxon>Fungi incertae sedis</taxon>
        <taxon>Mucoromycota</taxon>
        <taxon>Mucoromycotina</taxon>
        <taxon>Mucoromycetes</taxon>
        <taxon>Mucorales</taxon>
        <taxon>Lichtheimiaceae</taxon>
        <taxon>Circinella</taxon>
    </lineage>
</organism>
<dbReference type="Gene3D" id="3.20.20.70">
    <property type="entry name" value="Aldolase class I"/>
    <property type="match status" value="1"/>
</dbReference>
<protein>
    <recommendedName>
        <fullName evidence="4">NADH:flavin oxidoreductase/NADH oxidase N-terminal domain-containing protein</fullName>
    </recommendedName>
</protein>
<dbReference type="EMBL" id="JAEPRB010000010">
    <property type="protein sequence ID" value="KAG2227078.1"/>
    <property type="molecule type" value="Genomic_DNA"/>
</dbReference>
<dbReference type="OrthoDB" id="276546at2759"/>
<reference evidence="5 6" key="1">
    <citation type="submission" date="2020-12" db="EMBL/GenBank/DDBJ databases">
        <title>Metabolic potential, ecology and presence of endohyphal bacteria is reflected in genomic diversity of Mucoromycotina.</title>
        <authorList>
            <person name="Muszewska A."/>
            <person name="Okrasinska A."/>
            <person name="Steczkiewicz K."/>
            <person name="Drgas O."/>
            <person name="Orlowska M."/>
            <person name="Perlinska-Lenart U."/>
            <person name="Aleksandrzak-Piekarczyk T."/>
            <person name="Szatraj K."/>
            <person name="Zielenkiewicz U."/>
            <person name="Pilsyk S."/>
            <person name="Malc E."/>
            <person name="Mieczkowski P."/>
            <person name="Kruszewska J.S."/>
            <person name="Biernat P."/>
            <person name="Pawlowska J."/>
        </authorList>
    </citation>
    <scope>NUCLEOTIDE SEQUENCE [LARGE SCALE GENOMIC DNA]</scope>
    <source>
        <strain evidence="5 6">CBS 142.35</strain>
    </source>
</reference>
<comment type="caution">
    <text evidence="5">The sequence shown here is derived from an EMBL/GenBank/DDBJ whole genome shotgun (WGS) entry which is preliminary data.</text>
</comment>
<feature type="non-terminal residue" evidence="5">
    <location>
        <position position="1"/>
    </location>
</feature>
<dbReference type="GO" id="GO:0010181">
    <property type="term" value="F:FMN binding"/>
    <property type="evidence" value="ECO:0007669"/>
    <property type="project" value="InterPro"/>
</dbReference>
<dbReference type="AlphaFoldDB" id="A0A8H7VSF3"/>
<comment type="cofactor">
    <cofactor evidence="1">
        <name>FMN</name>
        <dbReference type="ChEBI" id="CHEBI:58210"/>
    </cofactor>
</comment>
<feature type="domain" description="NADH:flavin oxidoreductase/NADH oxidase N-terminal" evidence="4">
    <location>
        <begin position="19"/>
        <end position="356"/>
    </location>
</feature>
<name>A0A8H7VSF3_9FUNG</name>
<evidence type="ECO:0000256" key="3">
    <source>
        <dbReference type="ARBA" id="ARBA00023002"/>
    </source>
</evidence>
<gene>
    <name evidence="5" type="ORF">INT45_003808</name>
</gene>
<evidence type="ECO:0000256" key="2">
    <source>
        <dbReference type="ARBA" id="ARBA00005979"/>
    </source>
</evidence>
<evidence type="ECO:0000313" key="6">
    <source>
        <dbReference type="Proteomes" id="UP000646827"/>
    </source>
</evidence>
<dbReference type="GO" id="GO:0016628">
    <property type="term" value="F:oxidoreductase activity, acting on the CH-CH group of donors, NAD or NADP as acceptor"/>
    <property type="evidence" value="ECO:0007669"/>
    <property type="project" value="UniProtKB-ARBA"/>
</dbReference>
<dbReference type="GO" id="GO:0005829">
    <property type="term" value="C:cytosol"/>
    <property type="evidence" value="ECO:0007669"/>
    <property type="project" value="UniProtKB-ARBA"/>
</dbReference>
<keyword evidence="3" id="KW-0560">Oxidoreductase</keyword>
<dbReference type="CDD" id="cd02933">
    <property type="entry name" value="OYE_like_FMN"/>
    <property type="match status" value="1"/>
</dbReference>
<evidence type="ECO:0000313" key="5">
    <source>
        <dbReference type="EMBL" id="KAG2227078.1"/>
    </source>
</evidence>
<dbReference type="Proteomes" id="UP000646827">
    <property type="component" value="Unassembled WGS sequence"/>
</dbReference>
<sequence length="378" mass="42435">IFSFFYYQKITNMVSNSALFQPTKIGNHQLEHRVVLAPLTRFRSDENHVPTDLQAEYYSQRATKGGLLIAEATFINARNAGAYPGAPGIYNQEQINGWKKVTSAVHKKGGIIFLQLWHVGRATISRLLPNKAQPVSASNVAIRGPFMLSADEDYEVPHSLSIDEIAEITQEYVQAAKNAIIAGFDGIEIHGANGFLLDQFLNSSSNFRTDRYGGSTENRGRFTLEVVKAISDAIGTERVGIRLSPWSGYQDMEDNTPYETWGYLIQQFQKDHSNMAYVHMIEPRNSFSIKIEDNVNTLDPFRKVWKGPFISADGYTTQPELATEIADKTGNLIAIGRAFIANPDIVYRLKNSIPLNRYNRNTFYTPGPVGYTDYPFAK</sequence>
<proteinExistence type="inferred from homology"/>
<dbReference type="Pfam" id="PF00724">
    <property type="entry name" value="Oxidored_FMN"/>
    <property type="match status" value="1"/>
</dbReference>
<dbReference type="PANTHER" id="PTHR22893:SF91">
    <property type="entry name" value="NADPH DEHYDROGENASE 2-RELATED"/>
    <property type="match status" value="1"/>
</dbReference>